<sequence length="98" mass="11210">MSYLTPGHCEHFIEQQVVVLLAGHFQLERRKVLLESRLIEDLYLNSMGIIEMALLLNEAFEIDLPEEGVAGWRTIADVCRLVGNARQRRKTEEKVDGS</sequence>
<gene>
    <name evidence="2" type="ORF">PF66_02872</name>
</gene>
<dbReference type="PATRIC" id="fig|50340.43.peg.6259"/>
<dbReference type="InterPro" id="IPR036736">
    <property type="entry name" value="ACP-like_sf"/>
</dbReference>
<dbReference type="EMBL" id="JSYZ01000009">
    <property type="protein sequence ID" value="KPA90803.1"/>
    <property type="molecule type" value="Genomic_DNA"/>
</dbReference>
<evidence type="ECO:0000313" key="2">
    <source>
        <dbReference type="EMBL" id="KPA90803.1"/>
    </source>
</evidence>
<evidence type="ECO:0000313" key="3">
    <source>
        <dbReference type="Proteomes" id="UP000037931"/>
    </source>
</evidence>
<dbReference type="RefSeq" id="WP_054063022.1">
    <property type="nucleotide sequence ID" value="NZ_JAQMZR010000046.1"/>
</dbReference>
<keyword evidence="3" id="KW-1185">Reference proteome</keyword>
<comment type="caution">
    <text evidence="2">The sequence shown here is derived from an EMBL/GenBank/DDBJ whole genome shotgun (WGS) entry which is preliminary data.</text>
</comment>
<reference evidence="2 3" key="1">
    <citation type="journal article" date="2015" name="PLoS ONE">
        <title>Rice-Infecting Pseudomonas Genomes Are Highly Accessorized and Harbor Multiple Putative Virulence Mechanisms to Cause Sheath Brown Rot.</title>
        <authorList>
            <person name="Quibod I.L."/>
            <person name="Grande G."/>
            <person name="Oreiro E.G."/>
            <person name="Borja F.N."/>
            <person name="Dossa G.S."/>
            <person name="Mauleon R."/>
            <person name="Cruz C.V."/>
            <person name="Oliva R."/>
        </authorList>
    </citation>
    <scope>NUCLEOTIDE SEQUENCE [LARGE SCALE GENOMIC DNA]</scope>
    <source>
        <strain evidence="2 3">IRRI 6609</strain>
    </source>
</reference>
<dbReference type="OrthoDB" id="6906181at2"/>
<organism evidence="2 3">
    <name type="scientific">Pseudomonas asplenii</name>
    <dbReference type="NCBI Taxonomy" id="53407"/>
    <lineage>
        <taxon>Bacteria</taxon>
        <taxon>Pseudomonadati</taxon>
        <taxon>Pseudomonadota</taxon>
        <taxon>Gammaproteobacteria</taxon>
        <taxon>Pseudomonadales</taxon>
        <taxon>Pseudomonadaceae</taxon>
        <taxon>Pseudomonas</taxon>
    </lineage>
</organism>
<dbReference type="Pfam" id="PF00550">
    <property type="entry name" value="PP-binding"/>
    <property type="match status" value="1"/>
</dbReference>
<dbReference type="STRING" id="50340.PF66_02872"/>
<name>A0A0N0E430_9PSED</name>
<proteinExistence type="predicted"/>
<dbReference type="InterPro" id="IPR009081">
    <property type="entry name" value="PP-bd_ACP"/>
</dbReference>
<dbReference type="SUPFAM" id="SSF47336">
    <property type="entry name" value="ACP-like"/>
    <property type="match status" value="1"/>
</dbReference>
<dbReference type="Proteomes" id="UP000037931">
    <property type="component" value="Unassembled WGS sequence"/>
</dbReference>
<dbReference type="Gene3D" id="1.10.1200.10">
    <property type="entry name" value="ACP-like"/>
    <property type="match status" value="1"/>
</dbReference>
<evidence type="ECO:0000259" key="1">
    <source>
        <dbReference type="PROSITE" id="PS50075"/>
    </source>
</evidence>
<dbReference type="AlphaFoldDB" id="A0A0N0E430"/>
<feature type="domain" description="Carrier" evidence="1">
    <location>
        <begin position="11"/>
        <end position="86"/>
    </location>
</feature>
<dbReference type="PROSITE" id="PS50075">
    <property type="entry name" value="CARRIER"/>
    <property type="match status" value="1"/>
</dbReference>
<accession>A0A0N0E430</accession>
<protein>
    <submittedName>
        <fullName evidence="2">Acyl carrier protein</fullName>
    </submittedName>
</protein>